<proteinExistence type="predicted"/>
<dbReference type="KEGG" id="lxl:KDY119_00911"/>
<dbReference type="InterPro" id="IPR005302">
    <property type="entry name" value="MoCF_Sase_C"/>
</dbReference>
<dbReference type="GO" id="GO:0030170">
    <property type="term" value="F:pyridoxal phosphate binding"/>
    <property type="evidence" value="ECO:0007669"/>
    <property type="project" value="InterPro"/>
</dbReference>
<protein>
    <recommendedName>
        <fullName evidence="1">MOSC domain-containing protein</fullName>
    </recommendedName>
</protein>
<feature type="domain" description="MOSC" evidence="1">
    <location>
        <begin position="95"/>
        <end position="258"/>
    </location>
</feature>
<organism evidence="2 3">
    <name type="scientific">Luteimicrobium xylanilyticum</name>
    <dbReference type="NCBI Taxonomy" id="1133546"/>
    <lineage>
        <taxon>Bacteria</taxon>
        <taxon>Bacillati</taxon>
        <taxon>Actinomycetota</taxon>
        <taxon>Actinomycetes</taxon>
        <taxon>Micrococcales</taxon>
        <taxon>Luteimicrobium</taxon>
    </lineage>
</organism>
<dbReference type="Proteomes" id="UP000326702">
    <property type="component" value="Chromosome"/>
</dbReference>
<dbReference type="EMBL" id="CP045529">
    <property type="protein sequence ID" value="QFU97413.1"/>
    <property type="molecule type" value="Genomic_DNA"/>
</dbReference>
<evidence type="ECO:0000313" key="3">
    <source>
        <dbReference type="Proteomes" id="UP000326702"/>
    </source>
</evidence>
<evidence type="ECO:0000313" key="2">
    <source>
        <dbReference type="EMBL" id="QFU97413.1"/>
    </source>
</evidence>
<dbReference type="AlphaFoldDB" id="A0A5P9Q7K0"/>
<dbReference type="OrthoDB" id="9793178at2"/>
<evidence type="ECO:0000259" key="1">
    <source>
        <dbReference type="PROSITE" id="PS51340"/>
    </source>
</evidence>
<accession>A0A5P9Q7K0</accession>
<keyword evidence="3" id="KW-1185">Reference proteome</keyword>
<dbReference type="GO" id="GO:0003824">
    <property type="term" value="F:catalytic activity"/>
    <property type="evidence" value="ECO:0007669"/>
    <property type="project" value="InterPro"/>
</dbReference>
<dbReference type="PROSITE" id="PS51340">
    <property type="entry name" value="MOSC"/>
    <property type="match status" value="1"/>
</dbReference>
<dbReference type="GO" id="GO:0030151">
    <property type="term" value="F:molybdenum ion binding"/>
    <property type="evidence" value="ECO:0007669"/>
    <property type="project" value="InterPro"/>
</dbReference>
<gene>
    <name evidence="2" type="ORF">KDY119_00911</name>
</gene>
<reference evidence="2 3" key="1">
    <citation type="submission" date="2019-10" db="EMBL/GenBank/DDBJ databases">
        <title>Genome sequence of Luteimicrobium xylanilyticum HY-24.</title>
        <authorList>
            <person name="Kim D.Y."/>
            <person name="Park H.-Y."/>
        </authorList>
    </citation>
    <scope>NUCLEOTIDE SEQUENCE [LARGE SCALE GENOMIC DNA]</scope>
    <source>
        <strain evidence="2 3">HY-24</strain>
    </source>
</reference>
<dbReference type="InterPro" id="IPR011037">
    <property type="entry name" value="Pyrv_Knase-like_insert_dom_sf"/>
</dbReference>
<dbReference type="Pfam" id="PF03473">
    <property type="entry name" value="MOSC"/>
    <property type="match status" value="1"/>
</dbReference>
<dbReference type="SUPFAM" id="SSF50800">
    <property type="entry name" value="PK beta-barrel domain-like"/>
    <property type="match status" value="1"/>
</dbReference>
<name>A0A5P9Q7K0_9MICO</name>
<sequence>MTLRAASTVDDAPGLDVRSVGFTPVKGTRHLPRPDASFDVDGPVGDRLYCLVDTARRRVLKTVQTPSLLAVVADLDGPSLALTTPDGVTVRAVPEPTGEAFVCDYWGRPVTLSLLAGPHAGLLSRWLGRPVRLALAPRGGVVYGAPVTIVATASLRDLGDRAGHPDLVAEASRFRATFVVETETPYVEETWSGHEVVANGVRLRVGAPVPRCAVVDLEPCTGRRGSGLLKALAGYRPRNDAGEPYLGVYAEVVAAPTR</sequence>